<keyword evidence="2" id="KW-0732">Signal</keyword>
<feature type="signal peptide" evidence="2">
    <location>
        <begin position="1"/>
        <end position="34"/>
    </location>
</feature>
<dbReference type="RefSeq" id="WP_218316886.1">
    <property type="nucleotide sequence ID" value="NZ_JAGSPB010000002.1"/>
</dbReference>
<dbReference type="NCBIfam" id="TIGR01643">
    <property type="entry name" value="YD_repeat_2x"/>
    <property type="match status" value="2"/>
</dbReference>
<dbReference type="InterPro" id="IPR031325">
    <property type="entry name" value="RHS_repeat"/>
</dbReference>
<evidence type="ECO:0000313" key="4">
    <source>
        <dbReference type="EMBL" id="MBV7266265.1"/>
    </source>
</evidence>
<dbReference type="InterPro" id="IPR050708">
    <property type="entry name" value="T6SS_VgrG/RHS"/>
</dbReference>
<organism evidence="4 5">
    <name type="scientific">Erythrobacter ani</name>
    <dbReference type="NCBI Taxonomy" id="2827235"/>
    <lineage>
        <taxon>Bacteria</taxon>
        <taxon>Pseudomonadati</taxon>
        <taxon>Pseudomonadota</taxon>
        <taxon>Alphaproteobacteria</taxon>
        <taxon>Sphingomonadales</taxon>
        <taxon>Erythrobacteraceae</taxon>
        <taxon>Erythrobacter/Porphyrobacter group</taxon>
        <taxon>Erythrobacter</taxon>
    </lineage>
</organism>
<dbReference type="PANTHER" id="PTHR32305:SF15">
    <property type="entry name" value="PROTEIN RHSA-RELATED"/>
    <property type="match status" value="1"/>
</dbReference>
<dbReference type="Pfam" id="PF05593">
    <property type="entry name" value="RHS_repeat"/>
    <property type="match status" value="3"/>
</dbReference>
<feature type="chain" id="PRO_5045482413" evidence="2">
    <location>
        <begin position="35"/>
        <end position="1448"/>
    </location>
</feature>
<evidence type="ECO:0000256" key="1">
    <source>
        <dbReference type="ARBA" id="ARBA00022737"/>
    </source>
</evidence>
<dbReference type="InterPro" id="IPR022385">
    <property type="entry name" value="Rhs_assc_core"/>
</dbReference>
<comment type="caution">
    <text evidence="4">The sequence shown here is derived from an EMBL/GenBank/DDBJ whole genome shotgun (WGS) entry which is preliminary data.</text>
</comment>
<gene>
    <name evidence="4" type="ORF">KCG45_08750</name>
</gene>
<dbReference type="InterPro" id="IPR056823">
    <property type="entry name" value="TEN-like_YD-shell"/>
</dbReference>
<evidence type="ECO:0000259" key="3">
    <source>
        <dbReference type="Pfam" id="PF25023"/>
    </source>
</evidence>
<keyword evidence="1" id="KW-0677">Repeat</keyword>
<evidence type="ECO:0000313" key="5">
    <source>
        <dbReference type="Proteomes" id="UP000699975"/>
    </source>
</evidence>
<dbReference type="InterPro" id="IPR006530">
    <property type="entry name" value="YD"/>
</dbReference>
<dbReference type="PANTHER" id="PTHR32305">
    <property type="match status" value="1"/>
</dbReference>
<proteinExistence type="predicted"/>
<dbReference type="Proteomes" id="UP000699975">
    <property type="component" value="Unassembled WGS sequence"/>
</dbReference>
<sequence>MGAARNSCALAELLRASLLGSTFLSAGLAAPAVAQQTATTPDPYLNTEKHGVDLVTGRHYLDIVEGTIGPEEGGISLVRHYSGTGLQDNWSGSINVSGSTATVSLGKIAEKFVMQSGSWVSTKANGGTLVNNTQGWTYTSPGGTKIVYRKPESFALLIPDPNMQYGGPGCSSGTNCGLPIQVTRPNGVVYTISWEIPSSCWQNGQPFIPGGGASEGGSYQCYAPFRMVSVKSNSSYAMVFKFETDQSSFNGGFPATAWFNRKSVTFVDTSQEACPGSTCSPSGANWPKVTYSRPSSTVLEINNSQSGTWRITQGTSATSVRKPGRTTDSLVINRDAAGRVTSIVDDGETKSYSWGSSSGNTVVTMTDPDGNDGQVVSNPAVGRPGTITNAVGGEITNIYDANGRVERTTYPEGNYVQFTRDARGNITATTLVGKNGPGVGNIVTSAGYDATCSNALKCNKPNYTIDARGNRTDYSYGSPHGQVTKIERPAPASGQPRPTTNITYNQLYAQQKNSSGALVNQTTPQWKATLYTTCMTAATCSGSANEQRVAIAYNTPNLLPSSVTASSGNGAISATTTFAYDSRDNLIREDGPLSGSGDTVHYFYDSSDRRRGVIGPDPDGGEARQRAAARYTFDSGNRVVKAEFGTATAATEAALNAMTVRQTVDNTYDGKGNLTVERLKSGSATYRVVQYSYDTQNRVTCTALRMNPANWNSLPASACTLSAQGSHGPDRITRRHYDREDRVVRVESGVGTTIVSNQYAATFTPNGRTATLTDGESNRTTYIYDHHDRLSQTRFPHPTTKNLSNTGDYEQFGYDAGGNITSRRLRDNQTIIYGYDRLNRLTSKNLPGSEPDAAYAYNLVGAMTSAVQNGQTLSFGFDALGRNTSQSGPHGTMSYQYDAAGRRTRMTWPDGFFITYEYNADGSPKAIRENASLALAQYNYNSVNQNTSVTYANGTSQGFAFDAIERLATLTTNLSGASADNTRTLSYNPASQIVQAVQSNDIYAFGGLPDGDRSYSVNGLNQFTQAAGAVQGYDARGNLTSSYGDILTYSSENFLKGITGEVNLTYDPFGRLYQTDGTPGGGGITRFGYDGVELISEYNSANQLQRRYVHGFGIDNPIVWYEGSGTNDRRYLHADERGSVIAISNGSGGLVSENAYDEFGIPDGDNTGRFGYTGQTWLPEAGLNYYKARMYSPTLGRFLQTDPVGYADGMNIYNYVESDPVNFIDPTGMTGCPGGTLPTWTNVSPPASSGGITSHFESVCGGLTNGQGAGRNDLANEAARDAAECRAKGGRPGGGSGGNVDCDYSDRPQSGPCSWAPLSGSSAQLAGEIQRSNLFHVSARLAIGRTARTGNEHLFFIVRLADGGFGTTSIYEGRPGDTGLGSRIAFNSALQTYGDRLVGQFHTHPSNGIYPSYRDGKTANERGILSFIAGDNGQELGNVVVGKERICK</sequence>
<feature type="domain" description="Teneurin-like YD-shell" evidence="3">
    <location>
        <begin position="959"/>
        <end position="1215"/>
    </location>
</feature>
<accession>A0ABS6SMQ5</accession>
<dbReference type="EMBL" id="JAGSPB010000002">
    <property type="protein sequence ID" value="MBV7266265.1"/>
    <property type="molecule type" value="Genomic_DNA"/>
</dbReference>
<protein>
    <submittedName>
        <fullName evidence="4">RHS repeat-associated core domain-containing protein</fullName>
    </submittedName>
</protein>
<reference evidence="4 5" key="1">
    <citation type="submission" date="2021-04" db="EMBL/GenBank/DDBJ databases">
        <authorList>
            <person name="Pira H."/>
            <person name="Risdian C."/>
            <person name="Wink J."/>
        </authorList>
    </citation>
    <scope>NUCLEOTIDE SEQUENCE [LARGE SCALE GENOMIC DNA]</scope>
    <source>
        <strain evidence="4 5">WH131</strain>
    </source>
</reference>
<keyword evidence="5" id="KW-1185">Reference proteome</keyword>
<name>A0ABS6SMQ5_9SPHN</name>
<dbReference type="Pfam" id="PF25023">
    <property type="entry name" value="TEN_YD-shell"/>
    <property type="match status" value="1"/>
</dbReference>
<dbReference type="NCBIfam" id="TIGR03696">
    <property type="entry name" value="Rhs_assc_core"/>
    <property type="match status" value="1"/>
</dbReference>
<evidence type="ECO:0000256" key="2">
    <source>
        <dbReference type="SAM" id="SignalP"/>
    </source>
</evidence>